<dbReference type="PANTHER" id="PTHR11157">
    <property type="entry name" value="FATTY ACID ACYL TRANSFERASE-RELATED"/>
    <property type="match status" value="1"/>
</dbReference>
<feature type="region of interest" description="Disordered" evidence="11">
    <location>
        <begin position="255"/>
        <end position="318"/>
    </location>
</feature>
<comment type="subcellular location">
    <subcellularLocation>
        <location evidence="1">Membrane</location>
        <topology evidence="1">Multi-pass membrane protein</topology>
    </subcellularLocation>
</comment>
<dbReference type="GO" id="GO:0030148">
    <property type="term" value="P:sphingolipid biosynthetic process"/>
    <property type="evidence" value="ECO:0007669"/>
    <property type="project" value="TreeGrafter"/>
</dbReference>
<feature type="transmembrane region" description="Helical" evidence="10">
    <location>
        <begin position="135"/>
        <end position="154"/>
    </location>
</feature>
<keyword evidence="13" id="KW-1185">Reference proteome</keyword>
<dbReference type="PROSITE" id="PS01188">
    <property type="entry name" value="ELO"/>
    <property type="match status" value="1"/>
</dbReference>
<comment type="catalytic activity">
    <reaction evidence="10">
        <text>a very-long-chain acyl-CoA + malonyl-CoA + H(+) = a very-long-chain 3-oxoacyl-CoA + CO2 + CoA</text>
        <dbReference type="Rhea" id="RHEA:32727"/>
        <dbReference type="ChEBI" id="CHEBI:15378"/>
        <dbReference type="ChEBI" id="CHEBI:16526"/>
        <dbReference type="ChEBI" id="CHEBI:57287"/>
        <dbReference type="ChEBI" id="CHEBI:57384"/>
        <dbReference type="ChEBI" id="CHEBI:90725"/>
        <dbReference type="ChEBI" id="CHEBI:90736"/>
        <dbReference type="EC" id="2.3.1.199"/>
    </reaction>
</comment>
<comment type="caution">
    <text evidence="12">The sequence shown here is derived from an EMBL/GenBank/DDBJ whole genome shotgun (WGS) entry which is preliminary data.</text>
</comment>
<keyword evidence="8 10" id="KW-0472">Membrane</keyword>
<evidence type="ECO:0000256" key="2">
    <source>
        <dbReference type="ARBA" id="ARBA00022516"/>
    </source>
</evidence>
<evidence type="ECO:0000256" key="10">
    <source>
        <dbReference type="RuleBase" id="RU361115"/>
    </source>
</evidence>
<dbReference type="GO" id="GO:0019367">
    <property type="term" value="P:fatty acid elongation, saturated fatty acid"/>
    <property type="evidence" value="ECO:0007669"/>
    <property type="project" value="TreeGrafter"/>
</dbReference>
<dbReference type="InterPro" id="IPR030457">
    <property type="entry name" value="ELO_CS"/>
</dbReference>
<evidence type="ECO:0000256" key="7">
    <source>
        <dbReference type="ARBA" id="ARBA00023098"/>
    </source>
</evidence>
<feature type="transmembrane region" description="Helical" evidence="10">
    <location>
        <begin position="35"/>
        <end position="56"/>
    </location>
</feature>
<evidence type="ECO:0000256" key="6">
    <source>
        <dbReference type="ARBA" id="ARBA00022989"/>
    </source>
</evidence>
<dbReference type="Proteomes" id="UP001219518">
    <property type="component" value="Unassembled WGS sequence"/>
</dbReference>
<keyword evidence="2 10" id="KW-0444">Lipid biosynthesis</keyword>
<reference evidence="12" key="2">
    <citation type="journal article" date="2023" name="BMC Genomics">
        <title>Pest status, molecular evolution, and epigenetic factors derived from the genome assembly of Frankliniella fusca, a thysanopteran phytovirus vector.</title>
        <authorList>
            <person name="Catto M.A."/>
            <person name="Labadie P.E."/>
            <person name="Jacobson A.L."/>
            <person name="Kennedy G.G."/>
            <person name="Srinivasan R."/>
            <person name="Hunt B.G."/>
        </authorList>
    </citation>
    <scope>NUCLEOTIDE SEQUENCE</scope>
    <source>
        <strain evidence="12">PL_HMW_Pooled</strain>
    </source>
</reference>
<dbReference type="EMBL" id="JAHWGI010001411">
    <property type="protein sequence ID" value="KAK3930439.1"/>
    <property type="molecule type" value="Genomic_DNA"/>
</dbReference>
<proteinExistence type="inferred from homology"/>
<dbReference type="GO" id="GO:0009922">
    <property type="term" value="F:fatty acid elongase activity"/>
    <property type="evidence" value="ECO:0007669"/>
    <property type="project" value="UniProtKB-EC"/>
</dbReference>
<evidence type="ECO:0000256" key="5">
    <source>
        <dbReference type="ARBA" id="ARBA00022832"/>
    </source>
</evidence>
<sequence length="318" mass="36062">MAAILGNLYANYRSAFEQTTAFVFSYPPDPRTADWFMVSSATPVLLMLGAYLYFVLSLGPRLMRDRKPINCDKIMIVYNAVQVVCSLHVVRECLVCCYPFRYNIFCEPINFSATDENAMRIFFVLRKKTRQISFLHVYHHTGMVIIGWLSTKFIPGGHGAFLGLANCSVHAVLYSHYLVTILYPELGRNAWWKKYITQMQMVQFGMLSWHWLQLVFQPNCMYPKFTIGVMLPQNAFMFLLFYDFYRKTYNKGSDTVGTASSGSQQQGGIVAKIRPGESREDAGENVTEISTPSSRPADARAPGPGAPPGIPHQRSRQI</sequence>
<keyword evidence="3 10" id="KW-0808">Transferase</keyword>
<evidence type="ECO:0000256" key="4">
    <source>
        <dbReference type="ARBA" id="ARBA00022692"/>
    </source>
</evidence>
<keyword evidence="9 10" id="KW-0275">Fatty acid biosynthesis</keyword>
<dbReference type="Pfam" id="PF01151">
    <property type="entry name" value="ELO"/>
    <property type="match status" value="1"/>
</dbReference>
<dbReference type="GO" id="GO:0005789">
    <property type="term" value="C:endoplasmic reticulum membrane"/>
    <property type="evidence" value="ECO:0007669"/>
    <property type="project" value="TreeGrafter"/>
</dbReference>
<dbReference type="AlphaFoldDB" id="A0AAE1LTN2"/>
<organism evidence="12 13">
    <name type="scientific">Frankliniella fusca</name>
    <dbReference type="NCBI Taxonomy" id="407009"/>
    <lineage>
        <taxon>Eukaryota</taxon>
        <taxon>Metazoa</taxon>
        <taxon>Ecdysozoa</taxon>
        <taxon>Arthropoda</taxon>
        <taxon>Hexapoda</taxon>
        <taxon>Insecta</taxon>
        <taxon>Pterygota</taxon>
        <taxon>Neoptera</taxon>
        <taxon>Paraneoptera</taxon>
        <taxon>Thysanoptera</taxon>
        <taxon>Terebrantia</taxon>
        <taxon>Thripoidea</taxon>
        <taxon>Thripidae</taxon>
        <taxon>Frankliniella</taxon>
    </lineage>
</organism>
<evidence type="ECO:0000256" key="8">
    <source>
        <dbReference type="ARBA" id="ARBA00023136"/>
    </source>
</evidence>
<comment type="caution">
    <text evidence="10">Lacks conserved residue(s) required for the propagation of feature annotation.</text>
</comment>
<keyword evidence="6 10" id="KW-1133">Transmembrane helix</keyword>
<evidence type="ECO:0000256" key="9">
    <source>
        <dbReference type="ARBA" id="ARBA00023160"/>
    </source>
</evidence>
<dbReference type="InterPro" id="IPR002076">
    <property type="entry name" value="ELO_fam"/>
</dbReference>
<evidence type="ECO:0000256" key="3">
    <source>
        <dbReference type="ARBA" id="ARBA00022679"/>
    </source>
</evidence>
<accession>A0AAE1LTN2</accession>
<feature type="compositionally biased region" description="Low complexity" evidence="11">
    <location>
        <begin position="292"/>
        <end position="303"/>
    </location>
</feature>
<evidence type="ECO:0000313" key="13">
    <source>
        <dbReference type="Proteomes" id="UP001219518"/>
    </source>
</evidence>
<dbReference type="GO" id="GO:0034625">
    <property type="term" value="P:fatty acid elongation, monounsaturated fatty acid"/>
    <property type="evidence" value="ECO:0007669"/>
    <property type="project" value="TreeGrafter"/>
</dbReference>
<dbReference type="GO" id="GO:0034626">
    <property type="term" value="P:fatty acid elongation, polyunsaturated fatty acid"/>
    <property type="evidence" value="ECO:0007669"/>
    <property type="project" value="TreeGrafter"/>
</dbReference>
<keyword evidence="5 10" id="KW-0276">Fatty acid metabolism</keyword>
<feature type="transmembrane region" description="Helical" evidence="10">
    <location>
        <begin position="225"/>
        <end position="245"/>
    </location>
</feature>
<keyword evidence="4 10" id="KW-0812">Transmembrane</keyword>
<reference evidence="12" key="1">
    <citation type="submission" date="2021-07" db="EMBL/GenBank/DDBJ databases">
        <authorList>
            <person name="Catto M.A."/>
            <person name="Jacobson A."/>
            <person name="Kennedy G."/>
            <person name="Labadie P."/>
            <person name="Hunt B.G."/>
            <person name="Srinivasan R."/>
        </authorList>
    </citation>
    <scope>NUCLEOTIDE SEQUENCE</scope>
    <source>
        <strain evidence="12">PL_HMW_Pooled</strain>
        <tissue evidence="12">Head</tissue>
    </source>
</reference>
<dbReference type="GO" id="GO:0042761">
    <property type="term" value="P:very long-chain fatty acid biosynthetic process"/>
    <property type="evidence" value="ECO:0007669"/>
    <property type="project" value="TreeGrafter"/>
</dbReference>
<comment type="similarity">
    <text evidence="10">Belongs to the ELO family.</text>
</comment>
<evidence type="ECO:0000256" key="11">
    <source>
        <dbReference type="SAM" id="MobiDB-lite"/>
    </source>
</evidence>
<protein>
    <recommendedName>
        <fullName evidence="10">Elongation of very long chain fatty acids protein</fullName>
        <ecNumber evidence="10">2.3.1.199</ecNumber>
    </recommendedName>
    <alternativeName>
        <fullName evidence="10">Very-long-chain 3-oxoacyl-CoA synthase</fullName>
    </alternativeName>
</protein>
<name>A0AAE1LTN2_9NEOP</name>
<keyword evidence="7 10" id="KW-0443">Lipid metabolism</keyword>
<evidence type="ECO:0000256" key="1">
    <source>
        <dbReference type="ARBA" id="ARBA00004141"/>
    </source>
</evidence>
<dbReference type="PANTHER" id="PTHR11157:SF21">
    <property type="entry name" value="ELONGATION OF VERY LONG CHAIN FATTY ACIDS PROTEIN"/>
    <property type="match status" value="1"/>
</dbReference>
<gene>
    <name evidence="12" type="ORF">KUF71_005173</name>
</gene>
<evidence type="ECO:0000313" key="12">
    <source>
        <dbReference type="EMBL" id="KAK3930439.1"/>
    </source>
</evidence>
<dbReference type="EC" id="2.3.1.199" evidence="10"/>